<keyword evidence="4" id="KW-0808">Transferase</keyword>
<dbReference type="GO" id="GO:0005737">
    <property type="term" value="C:cytoplasm"/>
    <property type="evidence" value="ECO:0007669"/>
    <property type="project" value="TreeGrafter"/>
</dbReference>
<dbReference type="PANTHER" id="PTHR11680">
    <property type="entry name" value="SERINE HYDROXYMETHYLTRANSFERASE"/>
    <property type="match status" value="1"/>
</dbReference>
<dbReference type="InterPro" id="IPR015422">
    <property type="entry name" value="PyrdxlP-dep_Trfase_small"/>
</dbReference>
<feature type="domain" description="Serine hydroxymethyltransferase-like" evidence="3">
    <location>
        <begin position="22"/>
        <end position="361"/>
    </location>
</feature>
<dbReference type="AlphaFoldDB" id="A0A4R8DJK2"/>
<dbReference type="InterPro" id="IPR049943">
    <property type="entry name" value="Ser_HO-MeTrfase-like"/>
</dbReference>
<dbReference type="InterPro" id="IPR039429">
    <property type="entry name" value="SHMT-like_dom"/>
</dbReference>
<dbReference type="GO" id="GO:0032259">
    <property type="term" value="P:methylation"/>
    <property type="evidence" value="ECO:0007669"/>
    <property type="project" value="UniProtKB-KW"/>
</dbReference>
<dbReference type="InterPro" id="IPR015421">
    <property type="entry name" value="PyrdxlP-dep_Trfase_major"/>
</dbReference>
<comment type="cofactor">
    <cofactor evidence="1">
        <name>pyridoxal 5'-phosphate</name>
        <dbReference type="ChEBI" id="CHEBI:597326"/>
    </cofactor>
</comment>
<accession>A0A4R8DJK2</accession>
<organism evidence="4 5">
    <name type="scientific">Dinghuibacter silviterrae</name>
    <dbReference type="NCBI Taxonomy" id="1539049"/>
    <lineage>
        <taxon>Bacteria</taxon>
        <taxon>Pseudomonadati</taxon>
        <taxon>Bacteroidota</taxon>
        <taxon>Chitinophagia</taxon>
        <taxon>Chitinophagales</taxon>
        <taxon>Chitinophagaceae</taxon>
        <taxon>Dinghuibacter</taxon>
    </lineage>
</organism>
<reference evidence="4 5" key="1">
    <citation type="submission" date="2019-03" db="EMBL/GenBank/DDBJ databases">
        <title>Genomic Encyclopedia of Type Strains, Phase IV (KMG-IV): sequencing the most valuable type-strain genomes for metagenomic binning, comparative biology and taxonomic classification.</title>
        <authorList>
            <person name="Goeker M."/>
        </authorList>
    </citation>
    <scope>NUCLEOTIDE SEQUENCE [LARGE SCALE GENOMIC DNA]</scope>
    <source>
        <strain evidence="4 5">DSM 100059</strain>
    </source>
</reference>
<dbReference type="OrthoDB" id="9803846at2"/>
<evidence type="ECO:0000313" key="5">
    <source>
        <dbReference type="Proteomes" id="UP000294498"/>
    </source>
</evidence>
<protein>
    <submittedName>
        <fullName evidence="4">Glycine/serine hydroxymethyltransferase</fullName>
    </submittedName>
</protein>
<dbReference type="GO" id="GO:0046653">
    <property type="term" value="P:tetrahydrofolate metabolic process"/>
    <property type="evidence" value="ECO:0007669"/>
    <property type="project" value="TreeGrafter"/>
</dbReference>
<dbReference type="InterPro" id="IPR015424">
    <property type="entry name" value="PyrdxlP-dep_Trfase"/>
</dbReference>
<dbReference type="Pfam" id="PF00464">
    <property type="entry name" value="SHMT"/>
    <property type="match status" value="1"/>
</dbReference>
<dbReference type="InterPro" id="IPR029044">
    <property type="entry name" value="Nucleotide-diphossugar_trans"/>
</dbReference>
<dbReference type="GO" id="GO:0030170">
    <property type="term" value="F:pyridoxal phosphate binding"/>
    <property type="evidence" value="ECO:0007669"/>
    <property type="project" value="TreeGrafter"/>
</dbReference>
<keyword evidence="5" id="KW-1185">Reference proteome</keyword>
<dbReference type="SUPFAM" id="SSF53383">
    <property type="entry name" value="PLP-dependent transferases"/>
    <property type="match status" value="1"/>
</dbReference>
<evidence type="ECO:0000256" key="2">
    <source>
        <dbReference type="ARBA" id="ARBA00022898"/>
    </source>
</evidence>
<keyword evidence="4" id="KW-0489">Methyltransferase</keyword>
<dbReference type="GO" id="GO:0008168">
    <property type="term" value="F:methyltransferase activity"/>
    <property type="evidence" value="ECO:0007669"/>
    <property type="project" value="UniProtKB-KW"/>
</dbReference>
<dbReference type="Gene3D" id="3.40.640.10">
    <property type="entry name" value="Type I PLP-dependent aspartate aminotransferase-like (Major domain)"/>
    <property type="match status" value="1"/>
</dbReference>
<dbReference type="GO" id="GO:0004372">
    <property type="term" value="F:glycine hydroxymethyltransferase activity"/>
    <property type="evidence" value="ECO:0007669"/>
    <property type="project" value="TreeGrafter"/>
</dbReference>
<proteinExistence type="predicted"/>
<evidence type="ECO:0000259" key="3">
    <source>
        <dbReference type="Pfam" id="PF00464"/>
    </source>
</evidence>
<evidence type="ECO:0000313" key="4">
    <source>
        <dbReference type="EMBL" id="TDW97494.1"/>
    </source>
</evidence>
<sequence length="759" mass="84144">MPSKNTFAQRCIVSLEKEIRDTISLNASSCIEYPYIKKSFASNSHELTVEGSVRNRYFPIPGALDDLEEYAQKLYGELFGLPFVDVRPLTATHANISVFLGLLATGDKVVSLGLSQGGHLSHGHPKSFLGRFFEVTHYGTEDDGTVDLAALEEMIGRVKPKLVISGGSSCPRTVEHSAIARIAHAYGAYHMADISHTAGLIAGGAMTNNLGASDIVTFGTQKTFLGPRGGVLMAKEHLSKKLLSSVFPGVEGAMQLPQLMAKALAAEFAQTDDFKKIARQIVFLAKRFAGKLQQKGIKVVTNGTDSHIVLIDIPNSKQLVADFYNMGIRINANPIPNTDRWGIRFGTISLAQSTMSNEKIDYLLDNIADFLVDQSPSNLELLKQTAQDIIKKREHDLPNVEAGQWSDELSDEYRTDSTSKSLIKRRIDTEGKDVFLYIKPPAFQSSLLKTSGIGVIIPTVGVEKETLWKVAKYAQKACPNGHILIVNKTLDSDMIAKDGNISHASLSFLSNSLLNFDKFRTSHPITAYNYGKGWSMLMGSLALYDECDHLFFLDSDLEEIDEYDPLNKLAYGIENGDGIKHALIATPRRRNEVIHGVLNALEGSVNVKEALHRLKLIIHPLAGERYMNKETLMAIPWATNYGVETLWNVYTSFKGVKTCQVSNDDRQDGINSYVKNEVMLMYCSRLLSLILHGCNADSGFFENIDLFNKEIAKHDKVTILPNKSEQEVQTFQLNMDYFIPSIKDLSNQGMLQTKFALQD</sequence>
<dbReference type="GO" id="GO:0019264">
    <property type="term" value="P:glycine biosynthetic process from serine"/>
    <property type="evidence" value="ECO:0007669"/>
    <property type="project" value="TreeGrafter"/>
</dbReference>
<dbReference type="EMBL" id="SODV01000002">
    <property type="protein sequence ID" value="TDW97494.1"/>
    <property type="molecule type" value="Genomic_DNA"/>
</dbReference>
<dbReference type="Proteomes" id="UP000294498">
    <property type="component" value="Unassembled WGS sequence"/>
</dbReference>
<dbReference type="PANTHER" id="PTHR11680:SF35">
    <property type="entry name" value="SERINE HYDROXYMETHYLTRANSFERASE 1"/>
    <property type="match status" value="1"/>
</dbReference>
<dbReference type="Gene3D" id="3.90.1150.10">
    <property type="entry name" value="Aspartate Aminotransferase, domain 1"/>
    <property type="match status" value="1"/>
</dbReference>
<dbReference type="RefSeq" id="WP_133999832.1">
    <property type="nucleotide sequence ID" value="NZ_SODV01000002.1"/>
</dbReference>
<gene>
    <name evidence="4" type="ORF">EDB95_5344</name>
</gene>
<dbReference type="Gene3D" id="3.90.550.10">
    <property type="entry name" value="Spore Coat Polysaccharide Biosynthesis Protein SpsA, Chain A"/>
    <property type="match status" value="1"/>
</dbReference>
<keyword evidence="2" id="KW-0663">Pyridoxal phosphate</keyword>
<comment type="caution">
    <text evidence="4">The sequence shown here is derived from an EMBL/GenBank/DDBJ whole genome shotgun (WGS) entry which is preliminary data.</text>
</comment>
<evidence type="ECO:0000256" key="1">
    <source>
        <dbReference type="ARBA" id="ARBA00001933"/>
    </source>
</evidence>
<name>A0A4R8DJK2_9BACT</name>